<dbReference type="RefSeq" id="XP_013781670.1">
    <property type="nucleotide sequence ID" value="XM_013926216.2"/>
</dbReference>
<evidence type="ECO:0000256" key="1">
    <source>
        <dbReference type="ARBA" id="ARBA00003387"/>
    </source>
</evidence>
<evidence type="ECO:0000256" key="5">
    <source>
        <dbReference type="ARBA" id="ARBA00023054"/>
    </source>
</evidence>
<evidence type="ECO:0000256" key="7">
    <source>
        <dbReference type="SAM" id="MobiDB-lite"/>
    </source>
</evidence>
<keyword evidence="6" id="KW-0539">Nucleus</keyword>
<sequence length="310" mass="35802">MAVHLVEDNVVGDSDAELQEAFSRGELKPGLHALVPHVKRDHINNVTGLKRKLEEFKLDLDWVERLDMSNDPAPAHPELTAQSVYSKTKNNKVLKGKQEENIVHNDFEREMSFYRQGQAAVLSGILCLRKLGIPTKRPEDYFAEMAKSDTHMQKVREKLLSKQVALERSEKARKLRELRKFGKKIQNEVLQKRQKQKKEMLESVKKYRKGQTQNLDFLDGTPIQPKNSSQEKGQKRNKIMNRAQQRKKYKDTRYGYGGQKKRSKYNTAQSSAAMSGFHSKKSSLPPGKKSKMKNKRPGKSRRQNMKSKKK</sequence>
<evidence type="ECO:0000256" key="3">
    <source>
        <dbReference type="ARBA" id="ARBA00007336"/>
    </source>
</evidence>
<feature type="compositionally biased region" description="Basic residues" evidence="7">
    <location>
        <begin position="288"/>
        <end position="310"/>
    </location>
</feature>
<evidence type="ECO:0000313" key="9">
    <source>
        <dbReference type="RefSeq" id="XP_013781670.1"/>
    </source>
</evidence>
<keyword evidence="4" id="KW-0690">Ribosome biogenesis</keyword>
<feature type="compositionally biased region" description="Basic residues" evidence="7">
    <location>
        <begin position="235"/>
        <end position="250"/>
    </location>
</feature>
<gene>
    <name evidence="9" type="primary">LOC106465969</name>
</gene>
<evidence type="ECO:0000256" key="2">
    <source>
        <dbReference type="ARBA" id="ARBA00004604"/>
    </source>
</evidence>
<dbReference type="Proteomes" id="UP000694941">
    <property type="component" value="Unplaced"/>
</dbReference>
<dbReference type="PANTHER" id="PTHR13028">
    <property type="entry name" value="RRNA PROCESSING PROTEIN EBNA1-BINDING PROTEIN-RELATED"/>
    <property type="match status" value="1"/>
</dbReference>
<dbReference type="InterPro" id="IPR008610">
    <property type="entry name" value="Ebp2"/>
</dbReference>
<proteinExistence type="inferred from homology"/>
<dbReference type="Pfam" id="PF05890">
    <property type="entry name" value="Ebp2"/>
    <property type="match status" value="1"/>
</dbReference>
<feature type="region of interest" description="Disordered" evidence="7">
    <location>
        <begin position="212"/>
        <end position="310"/>
    </location>
</feature>
<evidence type="ECO:0000256" key="6">
    <source>
        <dbReference type="ARBA" id="ARBA00023242"/>
    </source>
</evidence>
<comment type="function">
    <text evidence="1">Required for the processing of the 27S pre-rRNA.</text>
</comment>
<name>A0ABM1BGR4_LIMPO</name>
<keyword evidence="5" id="KW-0175">Coiled coil</keyword>
<dbReference type="GeneID" id="106465969"/>
<evidence type="ECO:0000313" key="8">
    <source>
        <dbReference type="Proteomes" id="UP000694941"/>
    </source>
</evidence>
<keyword evidence="8" id="KW-1185">Reference proteome</keyword>
<comment type="subcellular location">
    <subcellularLocation>
        <location evidence="2">Nucleus</location>
        <location evidence="2">Nucleolus</location>
    </subcellularLocation>
</comment>
<organism evidence="8 9">
    <name type="scientific">Limulus polyphemus</name>
    <name type="common">Atlantic horseshoe crab</name>
    <dbReference type="NCBI Taxonomy" id="6850"/>
    <lineage>
        <taxon>Eukaryota</taxon>
        <taxon>Metazoa</taxon>
        <taxon>Ecdysozoa</taxon>
        <taxon>Arthropoda</taxon>
        <taxon>Chelicerata</taxon>
        <taxon>Merostomata</taxon>
        <taxon>Xiphosura</taxon>
        <taxon>Limulidae</taxon>
        <taxon>Limulus</taxon>
    </lineage>
</organism>
<reference evidence="9" key="1">
    <citation type="submission" date="2025-08" db="UniProtKB">
        <authorList>
            <consortium name="RefSeq"/>
        </authorList>
    </citation>
    <scope>IDENTIFICATION</scope>
    <source>
        <tissue evidence="9">Muscle</tissue>
    </source>
</reference>
<dbReference type="PANTHER" id="PTHR13028:SF0">
    <property type="entry name" value="RRNA-PROCESSING PROTEIN EBP2-RELATED"/>
    <property type="match status" value="1"/>
</dbReference>
<comment type="similarity">
    <text evidence="3">Belongs to the EBP2 family.</text>
</comment>
<accession>A0ABM1BGR4</accession>
<evidence type="ECO:0000256" key="4">
    <source>
        <dbReference type="ARBA" id="ARBA00022517"/>
    </source>
</evidence>
<protein>
    <submittedName>
        <fullName evidence="9">Probable rRNA-processing protein EBP2 isoform X1</fullName>
    </submittedName>
</protein>